<organism evidence="1">
    <name type="scientific">Rhizochromulina marina</name>
    <dbReference type="NCBI Taxonomy" id="1034831"/>
    <lineage>
        <taxon>Eukaryota</taxon>
        <taxon>Sar</taxon>
        <taxon>Stramenopiles</taxon>
        <taxon>Ochrophyta</taxon>
        <taxon>Dictyochophyceae</taxon>
        <taxon>Rhizochromulinales</taxon>
        <taxon>Rhizochromulina</taxon>
    </lineage>
</organism>
<dbReference type="Gene3D" id="3.30.70.141">
    <property type="entry name" value="Nucleoside diphosphate kinase-like domain"/>
    <property type="match status" value="1"/>
</dbReference>
<gene>
    <name evidence="1" type="ORF">RMAR1173_LOCUS16698</name>
</gene>
<sequence>MAAAAASEDQVHAAFVFIKPHAVTDKVQGLVKESLAGHGITIVSEGRLEAQEIDEKLLIDTHYGAIAKRAVKQQPNELNVPPKAQAAFEEAFGMTWASALEQNLVLNAVGASARLGLDADGLEGLWRTLKKGETLIKFGGGFYCGKLSDAEGEFFVINGFYLQMRSVFTTAPAAIQWFSVTWPAASLSWADFRGKVLGATDPATAPEGAIRRAILDGWQELGLDSEPNTGNNGVHASASPIEGLFERMNWLSADIEADVYGAELVAAGIPAETIKAWSEDPAVPFEGSLQSLFDLHEDMDAPDCTARAVAVLAASKAEA</sequence>
<proteinExistence type="predicted"/>
<reference evidence="1" key="1">
    <citation type="submission" date="2021-01" db="EMBL/GenBank/DDBJ databases">
        <authorList>
            <person name="Corre E."/>
            <person name="Pelletier E."/>
            <person name="Niang G."/>
            <person name="Scheremetjew M."/>
            <person name="Finn R."/>
            <person name="Kale V."/>
            <person name="Holt S."/>
            <person name="Cochrane G."/>
            <person name="Meng A."/>
            <person name="Brown T."/>
            <person name="Cohen L."/>
        </authorList>
    </citation>
    <scope>NUCLEOTIDE SEQUENCE</scope>
    <source>
        <strain evidence="1">CCMP1243</strain>
    </source>
</reference>
<dbReference type="InterPro" id="IPR036850">
    <property type="entry name" value="NDK-like_dom_sf"/>
</dbReference>
<dbReference type="SUPFAM" id="SSF54919">
    <property type="entry name" value="Nucleoside diphosphate kinase, NDK"/>
    <property type="match status" value="1"/>
</dbReference>
<evidence type="ECO:0000313" key="1">
    <source>
        <dbReference type="EMBL" id="CAD9704789.1"/>
    </source>
</evidence>
<evidence type="ECO:0008006" key="2">
    <source>
        <dbReference type="Google" id="ProtNLM"/>
    </source>
</evidence>
<accession>A0A7S2SMY4</accession>
<name>A0A7S2SMY4_9STRA</name>
<protein>
    <recommendedName>
        <fullName evidence="2">Nucleoside-diphosphate kinase</fullName>
    </recommendedName>
</protein>
<dbReference type="EMBL" id="HBHJ01025356">
    <property type="protein sequence ID" value="CAD9704789.1"/>
    <property type="molecule type" value="Transcribed_RNA"/>
</dbReference>
<dbReference type="AlphaFoldDB" id="A0A7S2SMY4"/>